<dbReference type="Gene3D" id="1.10.10.60">
    <property type="entry name" value="Homeodomain-like"/>
    <property type="match status" value="1"/>
</dbReference>
<evidence type="ECO:0000313" key="7">
    <source>
        <dbReference type="EMBL" id="EAQ98757.1"/>
    </source>
</evidence>
<evidence type="ECO:0000313" key="3">
    <source>
        <dbReference type="EMBL" id="EAQ95741.1"/>
    </source>
</evidence>
<proteinExistence type="inferred from homology"/>
<evidence type="ECO:0000313" key="4">
    <source>
        <dbReference type="EMBL" id="EAQ96881.1"/>
    </source>
</evidence>
<dbReference type="InterPro" id="IPR009057">
    <property type="entry name" value="Homeodomain-like_sf"/>
</dbReference>
<gene>
    <name evidence="9" type="ORF">KT71_003346</name>
    <name evidence="7" type="ORF">KT71_09027</name>
    <name evidence="8" type="ORF">KT71_09867</name>
    <name evidence="4" type="ORF">KT71_11289</name>
    <name evidence="5" type="ORF">KT71_11369</name>
    <name evidence="6" type="ORF">KT71_11509</name>
    <name evidence="3" type="ORF">KT71_13934</name>
</gene>
<evidence type="ECO:0000313" key="10">
    <source>
        <dbReference type="Proteomes" id="UP000019205"/>
    </source>
</evidence>
<dbReference type="EMBL" id="AAOA02000001">
    <property type="protein sequence ID" value="EAQ95741.1"/>
    <property type="molecule type" value="Genomic_DNA"/>
</dbReference>
<evidence type="ECO:0000256" key="2">
    <source>
        <dbReference type="SAM" id="Coils"/>
    </source>
</evidence>
<dbReference type="InterPro" id="IPR002514">
    <property type="entry name" value="Transposase_8"/>
</dbReference>
<dbReference type="GO" id="GO:0004803">
    <property type="term" value="F:transposase activity"/>
    <property type="evidence" value="ECO:0007669"/>
    <property type="project" value="InterPro"/>
</dbReference>
<sequence>MERIPKASYTPEFRAEAVKLVESTGMSVAKAAERLSIPKSSLSNWVRAARAGKLKQVGEHQRAPTELEMELARARRELAEVKQERDLLKKFAAYFAKESR</sequence>
<evidence type="ECO:0000313" key="5">
    <source>
        <dbReference type="EMBL" id="EAQ96897.1"/>
    </source>
</evidence>
<dbReference type="PANTHER" id="PTHR33215:SF13">
    <property type="entry name" value="PROTEIN DISTAL ANTENNA"/>
    <property type="match status" value="1"/>
</dbReference>
<protein>
    <submittedName>
        <fullName evidence="7">Transposase</fullName>
    </submittedName>
</protein>
<dbReference type="AlphaFoldDB" id="A4A4N6"/>
<dbReference type="InterPro" id="IPR051839">
    <property type="entry name" value="RD_transcriptional_regulator"/>
</dbReference>
<evidence type="ECO:0000313" key="8">
    <source>
        <dbReference type="EMBL" id="EAQ98925.1"/>
    </source>
</evidence>
<comment type="similarity">
    <text evidence="1">Belongs to the transposase 8 family.</text>
</comment>
<dbReference type="SUPFAM" id="SSF46689">
    <property type="entry name" value="Homeodomain-like"/>
    <property type="match status" value="1"/>
</dbReference>
<dbReference type="GO" id="GO:0006313">
    <property type="term" value="P:DNA transposition"/>
    <property type="evidence" value="ECO:0007669"/>
    <property type="project" value="InterPro"/>
</dbReference>
<dbReference type="STRING" id="314285.KT71_003346"/>
<dbReference type="EMBL" id="AAOA02000003">
    <property type="protein sequence ID" value="EAQ96925.1"/>
    <property type="molecule type" value="Genomic_DNA"/>
</dbReference>
<organism evidence="7 10">
    <name type="scientific">Congregibacter litoralis KT71</name>
    <dbReference type="NCBI Taxonomy" id="314285"/>
    <lineage>
        <taxon>Bacteria</taxon>
        <taxon>Pseudomonadati</taxon>
        <taxon>Pseudomonadota</taxon>
        <taxon>Gammaproteobacteria</taxon>
        <taxon>Cellvibrionales</taxon>
        <taxon>Halieaceae</taxon>
        <taxon>Congregibacter</taxon>
    </lineage>
</organism>
<dbReference type="PANTHER" id="PTHR33215">
    <property type="entry name" value="PROTEIN DISTAL ANTENNA"/>
    <property type="match status" value="1"/>
</dbReference>
<dbReference type="HOGENOM" id="CLU_027402_33_0_6"/>
<dbReference type="eggNOG" id="COG2963">
    <property type="taxonomic scope" value="Bacteria"/>
</dbReference>
<dbReference type="Pfam" id="PF01527">
    <property type="entry name" value="HTH_Tnp_1"/>
    <property type="match status" value="1"/>
</dbReference>
<reference evidence="7" key="3">
    <citation type="submission" date="2013-10" db="EMBL/GenBank/DDBJ databases">
        <title>Genome sequence of Congregibacter litoralis.</title>
        <authorList>
            <person name="Spring S."/>
            <person name="Fiebig A."/>
            <person name="Goeker M."/>
        </authorList>
    </citation>
    <scope>NUCLEOTIDE SEQUENCE</scope>
    <source>
        <strain evidence="7">KT71</strain>
    </source>
</reference>
<dbReference type="Proteomes" id="UP000019205">
    <property type="component" value="Chromosome"/>
</dbReference>
<dbReference type="EMBL" id="AAOA02000003">
    <property type="protein sequence ID" value="EAQ98925.1"/>
    <property type="molecule type" value="Genomic_DNA"/>
</dbReference>
<reference evidence="7 10" key="1">
    <citation type="journal article" date="2007" name="Proc. Natl. Acad. Sci. U.S.A.">
        <title>Characterization of a marine gammaproteobacterium capable of aerobic anoxygenic photosynthesis.</title>
        <authorList>
            <person name="Fuchs B.M."/>
            <person name="Spring S."/>
            <person name="Teeling H."/>
            <person name="Quast C."/>
            <person name="Wulf J."/>
            <person name="Schattenhofer M."/>
            <person name="Yan S."/>
            <person name="Ferriera S."/>
            <person name="Johnson J."/>
            <person name="Glockner F.O."/>
            <person name="Amann R."/>
        </authorList>
    </citation>
    <scope>NUCLEOTIDE SEQUENCE [LARGE SCALE GENOMIC DNA]</scope>
    <source>
        <strain evidence="7">KT71</strain>
    </source>
</reference>
<evidence type="ECO:0000256" key="1">
    <source>
        <dbReference type="ARBA" id="ARBA00009964"/>
    </source>
</evidence>
<dbReference type="GO" id="GO:0003677">
    <property type="term" value="F:DNA binding"/>
    <property type="evidence" value="ECO:0007669"/>
    <property type="project" value="InterPro"/>
</dbReference>
<comment type="caution">
    <text evidence="7">The sequence shown here is derived from an EMBL/GenBank/DDBJ whole genome shotgun (WGS) entry which is preliminary data.</text>
</comment>
<evidence type="ECO:0000313" key="9">
    <source>
        <dbReference type="EMBL" id="ESZ89359.1"/>
    </source>
</evidence>
<feature type="coiled-coil region" evidence="2">
    <location>
        <begin position="64"/>
        <end position="91"/>
    </location>
</feature>
<keyword evidence="2" id="KW-0175">Coiled coil</keyword>
<keyword evidence="10" id="KW-1185">Reference proteome</keyword>
<reference evidence="7 10" key="2">
    <citation type="journal article" date="2009" name="PLoS ONE">
        <title>The photosynthetic apparatus and its regulation in the aerobic gammaproteobacterium Congregibacter litoralis gen. nov., sp. nov.</title>
        <authorList>
            <person name="Spring S."/>
            <person name="Lunsdorf H."/>
            <person name="Fuchs B.M."/>
            <person name="Tindall B.J."/>
        </authorList>
    </citation>
    <scope>NUCLEOTIDE SEQUENCE [LARGE SCALE GENOMIC DNA]</scope>
    <source>
        <strain evidence="7">KT71</strain>
    </source>
</reference>
<accession>A4A4N6</accession>
<dbReference type="EMBL" id="AAOA02000003">
    <property type="protein sequence ID" value="EAQ96881.1"/>
    <property type="molecule type" value="Genomic_DNA"/>
</dbReference>
<dbReference type="EMBL" id="AAOA02000003">
    <property type="protein sequence ID" value="ESZ89359.1"/>
    <property type="molecule type" value="Genomic_DNA"/>
</dbReference>
<dbReference type="EMBL" id="AAOA02000003">
    <property type="protein sequence ID" value="EAQ98757.1"/>
    <property type="molecule type" value="Genomic_DNA"/>
</dbReference>
<evidence type="ECO:0000313" key="6">
    <source>
        <dbReference type="EMBL" id="EAQ96925.1"/>
    </source>
</evidence>
<name>A4A4N6_9GAMM</name>
<dbReference type="EMBL" id="AAOA02000003">
    <property type="protein sequence ID" value="EAQ96897.1"/>
    <property type="molecule type" value="Genomic_DNA"/>
</dbReference>